<dbReference type="PROSITE" id="PS50082">
    <property type="entry name" value="WD_REPEATS_2"/>
    <property type="match status" value="3"/>
</dbReference>
<feature type="region of interest" description="Disordered" evidence="2">
    <location>
        <begin position="695"/>
        <end position="721"/>
    </location>
</feature>
<dbReference type="PROSITE" id="PS50294">
    <property type="entry name" value="WD_REPEATS_REGION"/>
    <property type="match status" value="2"/>
</dbReference>
<dbReference type="SUPFAM" id="SSF50998">
    <property type="entry name" value="Quinoprotein alcohol dehydrogenase-like"/>
    <property type="match status" value="1"/>
</dbReference>
<dbReference type="PANTHER" id="PTHR22840:SF12">
    <property type="entry name" value="WD REPEAT-CONTAINING PROTEIN 36"/>
    <property type="match status" value="1"/>
</dbReference>
<evidence type="ECO:0000259" key="4">
    <source>
        <dbReference type="Pfam" id="PF25171"/>
    </source>
</evidence>
<evidence type="ECO:0008006" key="7">
    <source>
        <dbReference type="Google" id="ProtNLM"/>
    </source>
</evidence>
<dbReference type="Proteomes" id="UP001328107">
    <property type="component" value="Unassembled WGS sequence"/>
</dbReference>
<keyword evidence="6" id="KW-1185">Reference proteome</keyword>
<dbReference type="Pfam" id="PF25171">
    <property type="entry name" value="Beta-prop_WDR36-Utp21_1st"/>
    <property type="match status" value="1"/>
</dbReference>
<dbReference type="GO" id="GO:0032040">
    <property type="term" value="C:small-subunit processome"/>
    <property type="evidence" value="ECO:0007669"/>
    <property type="project" value="InterPro"/>
</dbReference>
<dbReference type="InterPro" id="IPR015943">
    <property type="entry name" value="WD40/YVTN_repeat-like_dom_sf"/>
</dbReference>
<organism evidence="5 6">
    <name type="scientific">Pristionchus mayeri</name>
    <dbReference type="NCBI Taxonomy" id="1317129"/>
    <lineage>
        <taxon>Eukaryota</taxon>
        <taxon>Metazoa</taxon>
        <taxon>Ecdysozoa</taxon>
        <taxon>Nematoda</taxon>
        <taxon>Chromadorea</taxon>
        <taxon>Rhabditida</taxon>
        <taxon>Rhabditina</taxon>
        <taxon>Diplogasteromorpha</taxon>
        <taxon>Diplogasteroidea</taxon>
        <taxon>Neodiplogasteridae</taxon>
        <taxon>Pristionchus</taxon>
    </lineage>
</organism>
<dbReference type="InterPro" id="IPR007319">
    <property type="entry name" value="WDR36/Utp21_C"/>
</dbReference>
<comment type="caution">
    <text evidence="5">The sequence shown here is derived from an EMBL/GenBank/DDBJ whole genome shotgun (WGS) entry which is preliminary data.</text>
</comment>
<dbReference type="GO" id="GO:0034388">
    <property type="term" value="C:Pwp2p-containing subcomplex of 90S preribosome"/>
    <property type="evidence" value="ECO:0007669"/>
    <property type="project" value="TreeGrafter"/>
</dbReference>
<dbReference type="InterPro" id="IPR001680">
    <property type="entry name" value="WD40_rpt"/>
</dbReference>
<dbReference type="SMART" id="SM00320">
    <property type="entry name" value="WD40"/>
    <property type="match status" value="7"/>
</dbReference>
<dbReference type="InterPro" id="IPR011047">
    <property type="entry name" value="Quinoprotein_ADH-like_sf"/>
</dbReference>
<dbReference type="GO" id="GO:0006364">
    <property type="term" value="P:rRNA processing"/>
    <property type="evidence" value="ECO:0007669"/>
    <property type="project" value="InterPro"/>
</dbReference>
<dbReference type="Pfam" id="PF04192">
    <property type="entry name" value="Utp21"/>
    <property type="match status" value="1"/>
</dbReference>
<dbReference type="PANTHER" id="PTHR22840">
    <property type="entry name" value="WD REPEAT-CONTAINING PROTEIN 36"/>
    <property type="match status" value="1"/>
</dbReference>
<dbReference type="Pfam" id="PF25168">
    <property type="entry name" value="Beta-prop_WDR36-Utp21_2nd"/>
    <property type="match status" value="1"/>
</dbReference>
<dbReference type="InterPro" id="IPR036322">
    <property type="entry name" value="WD40_repeat_dom_sf"/>
</dbReference>
<dbReference type="SUPFAM" id="SSF50978">
    <property type="entry name" value="WD40 repeat-like"/>
    <property type="match status" value="1"/>
</dbReference>
<feature type="domain" description="WDR36/Utp21 N-terminal" evidence="4">
    <location>
        <begin position="46"/>
        <end position="311"/>
    </location>
</feature>
<feature type="repeat" description="WD" evidence="1">
    <location>
        <begin position="488"/>
        <end position="529"/>
    </location>
</feature>
<gene>
    <name evidence="5" type="ORF">PMAYCL1PPCAC_18068</name>
</gene>
<evidence type="ECO:0000256" key="2">
    <source>
        <dbReference type="SAM" id="MobiDB-lite"/>
    </source>
</evidence>
<evidence type="ECO:0000313" key="5">
    <source>
        <dbReference type="EMBL" id="GMR47873.1"/>
    </source>
</evidence>
<accession>A0AAN5CNV7</accession>
<dbReference type="EMBL" id="BTRK01000004">
    <property type="protein sequence ID" value="GMR47873.1"/>
    <property type="molecule type" value="Genomic_DNA"/>
</dbReference>
<dbReference type="AlphaFoldDB" id="A0AAN5CNV7"/>
<feature type="repeat" description="WD" evidence="1">
    <location>
        <begin position="277"/>
        <end position="308"/>
    </location>
</feature>
<feature type="non-terminal residue" evidence="5">
    <location>
        <position position="1"/>
    </location>
</feature>
<keyword evidence="1" id="KW-0853">WD repeat</keyword>
<reference evidence="6" key="1">
    <citation type="submission" date="2022-10" db="EMBL/GenBank/DDBJ databases">
        <title>Genome assembly of Pristionchus species.</title>
        <authorList>
            <person name="Yoshida K."/>
            <person name="Sommer R.J."/>
        </authorList>
    </citation>
    <scope>NUCLEOTIDE SEQUENCE [LARGE SCALE GENOMIC DNA]</scope>
    <source>
        <strain evidence="6">RS5460</strain>
    </source>
</reference>
<feature type="domain" description="WDR36/Utp21 C-terminal" evidence="3">
    <location>
        <begin position="723"/>
        <end position="921"/>
    </location>
</feature>
<proteinExistence type="predicted"/>
<protein>
    <recommendedName>
        <fullName evidence="7">Utp21</fullName>
    </recommendedName>
</protein>
<feature type="compositionally biased region" description="Acidic residues" evidence="2">
    <location>
        <begin position="696"/>
        <end position="713"/>
    </location>
</feature>
<evidence type="ECO:0000313" key="6">
    <source>
        <dbReference type="Proteomes" id="UP001328107"/>
    </source>
</evidence>
<dbReference type="FunFam" id="2.130.10.10:FF:001615">
    <property type="entry name" value="Protein CBG22378"/>
    <property type="match status" value="1"/>
</dbReference>
<dbReference type="Gene3D" id="2.130.10.10">
    <property type="entry name" value="YVTN repeat-like/Quinoprotein amine dehydrogenase"/>
    <property type="match status" value="2"/>
</dbReference>
<evidence type="ECO:0000259" key="3">
    <source>
        <dbReference type="Pfam" id="PF04192"/>
    </source>
</evidence>
<dbReference type="InterPro" id="IPR059157">
    <property type="entry name" value="WDR36-Utp21_N"/>
</dbReference>
<evidence type="ECO:0000256" key="1">
    <source>
        <dbReference type="PROSITE-ProRule" id="PRU00221"/>
    </source>
</evidence>
<feature type="repeat" description="WD" evidence="1">
    <location>
        <begin position="590"/>
        <end position="624"/>
    </location>
</feature>
<sequence>IPVIDMRRVDSVLFAPYRQVGVVCSEVRPVVRLVKRKLARNMHSLLCAVDNTVVHYNAANLRPVSISDPLEYPVTAIAADTGTVYVANGPKISLLPTCRFVEREIEVGSDIKHLILFGEHLFVVDVDNKLIVINTETKEITLTLEWPKEVFEISVVVHPATYLNKVLLGSTDGRMRLLNVRTGKLIFEFASRCPKKSRITSITQSPALDVVGVGFESGRVELRNLKTDETIMDFKHENAITAIGFRTDGESLMTTGDSSGMMAVWNLEKESLIGRLTDVHSNSIHLLHFIDGEAIMISGSHDNSLRVWVLDQPDGMPRQLILNEGHAKPVNSCIFSSKHEVISSGQDESVRKYSVLIDTLRQKLGSAGTMKRSKAKKNGVSVDVIRLPPVVELAFGWTREAAWDNVLARHENELLVTTWTTRKQSLGTHSLAHDRFKTEPALRSAVATAIAISPCGNTAYIGYSTGHIDVFNVQSARHVRTLVAPKSTTAHDSEVTILALDARGRELISASSTGRLRFWDAHEGSLSSQMRAPSEGRVVRAAACNANSLVAIVLEKRDGNMLTSACVTLIDSLCRRVVRSFPQPEGMGSIPTVAFSPDGRWVMVADEMGHLRVWDIASSYLVDVVKFDSPCISVSLNPSGELMATCHKDQRAVFIWASKNHFDSPVEMEPLELNHEPSWKGVKKETEEAFFRRMQEEDDSLSDLMEEEEDDTKEEERNTVDESRLVELSGLPPSRWANLPDLDVIRQRNMPLEPAKKPKRAPFFLSAAATLDGFEFEKEKDDTEERRKIAEAKRNLLELESAFSSKLRNASSHSHFLDAFRTLKKMSLSAIDFQIRTLSPDVITPFLRMLLSALKMHEDFDLVQAYLATLIKVHRTHLWSEGEDLNDETGEVLSEILEGVEEVWSRMDQPFIQTSSIVAFAKSALV</sequence>
<name>A0AAN5CNV7_9BILA</name>